<organism evidence="7 8">
    <name type="scientific">Pseudomonas arcuscaelestis</name>
    <dbReference type="NCBI Taxonomy" id="2710591"/>
    <lineage>
        <taxon>Bacteria</taxon>
        <taxon>Pseudomonadati</taxon>
        <taxon>Pseudomonadota</taxon>
        <taxon>Gammaproteobacteria</taxon>
        <taxon>Pseudomonadales</taxon>
        <taxon>Pseudomonadaceae</taxon>
        <taxon>Pseudomonas</taxon>
    </lineage>
</organism>
<dbReference type="RefSeq" id="WP_203584734.1">
    <property type="nucleotide sequence ID" value="NZ_JACOPV010000008.1"/>
</dbReference>
<evidence type="ECO:0000313" key="8">
    <source>
        <dbReference type="Proteomes" id="UP000745663"/>
    </source>
</evidence>
<evidence type="ECO:0000256" key="6">
    <source>
        <dbReference type="RuleBase" id="RU003939"/>
    </source>
</evidence>
<dbReference type="GO" id="GO:0003677">
    <property type="term" value="F:DNA binding"/>
    <property type="evidence" value="ECO:0007669"/>
    <property type="project" value="UniProtKB-KW"/>
</dbReference>
<evidence type="ECO:0000256" key="5">
    <source>
        <dbReference type="ARBA" id="ARBA00023125"/>
    </source>
</evidence>
<gene>
    <name evidence="7" type="ORF">H8F21_14630</name>
</gene>
<proteinExistence type="inferred from homology"/>
<protein>
    <submittedName>
        <fullName evidence="7">HU family DNA-binding protein</fullName>
    </submittedName>
</protein>
<accession>A0ABS2BYV3</accession>
<dbReference type="InterPro" id="IPR000119">
    <property type="entry name" value="Hist_DNA-bd"/>
</dbReference>
<dbReference type="CDD" id="cd13831">
    <property type="entry name" value="HU"/>
    <property type="match status" value="1"/>
</dbReference>
<dbReference type="Proteomes" id="UP000745663">
    <property type="component" value="Unassembled WGS sequence"/>
</dbReference>
<keyword evidence="4" id="KW-0226">DNA condensation</keyword>
<dbReference type="SUPFAM" id="SSF47729">
    <property type="entry name" value="IHF-like DNA-binding proteins"/>
    <property type="match status" value="1"/>
</dbReference>
<evidence type="ECO:0000313" key="7">
    <source>
        <dbReference type="EMBL" id="MBM5458801.1"/>
    </source>
</evidence>
<name>A0ABS2BYV3_9PSED</name>
<evidence type="ECO:0000256" key="3">
    <source>
        <dbReference type="ARBA" id="ARBA00011870"/>
    </source>
</evidence>
<comment type="caution">
    <text evidence="7">The sequence shown here is derived from an EMBL/GenBank/DDBJ whole genome shotgun (WGS) entry which is preliminary data.</text>
</comment>
<keyword evidence="5 7" id="KW-0238">DNA-binding</keyword>
<dbReference type="PANTHER" id="PTHR33175:SF3">
    <property type="entry name" value="DNA-BINDING PROTEIN HU-BETA"/>
    <property type="match status" value="1"/>
</dbReference>
<comment type="subunit">
    <text evidence="3">Heterodimer of an alpha and a beta chain.</text>
</comment>
<sequence length="90" mass="9309">MNKGEFVASVAEKAGMSKADAQRAVDAVLDTITQTLRQGDAVSLVGFGNFSIKATAERQGRNPSTGQAITIAASKKPVFTPGKTLKDAVA</sequence>
<dbReference type="Gene3D" id="4.10.520.10">
    <property type="entry name" value="IHF-like DNA-binding proteins"/>
    <property type="match status" value="1"/>
</dbReference>
<dbReference type="SMART" id="SM00411">
    <property type="entry name" value="BHL"/>
    <property type="match status" value="1"/>
</dbReference>
<evidence type="ECO:0000256" key="4">
    <source>
        <dbReference type="ARBA" id="ARBA00023067"/>
    </source>
</evidence>
<dbReference type="EMBL" id="JACOPV010000008">
    <property type="protein sequence ID" value="MBM5458801.1"/>
    <property type="molecule type" value="Genomic_DNA"/>
</dbReference>
<reference evidence="7 8" key="1">
    <citation type="submission" date="2020-08" db="EMBL/GenBank/DDBJ databases">
        <title>Description of novel Pseudomonas species.</title>
        <authorList>
            <person name="Duman M."/>
            <person name="Mulet M."/>
            <person name="Altun S."/>
            <person name="Saticioglu I.B."/>
            <person name="Lalucat J."/>
            <person name="Garcia-Valdes E."/>
        </authorList>
    </citation>
    <scope>NUCLEOTIDE SEQUENCE [LARGE SCALE GENOMIC DNA]</scope>
    <source>
        <strain evidence="7 8">P66</strain>
    </source>
</reference>
<dbReference type="PRINTS" id="PR01727">
    <property type="entry name" value="DNABINDINGHU"/>
</dbReference>
<dbReference type="Pfam" id="PF00216">
    <property type="entry name" value="Bac_DNA_binding"/>
    <property type="match status" value="1"/>
</dbReference>
<comment type="function">
    <text evidence="1">Histone-like DNA-binding protein which is capable of wrapping DNA to stabilize it, and thus to prevent its denaturation under extreme environmental conditions.</text>
</comment>
<dbReference type="PANTHER" id="PTHR33175">
    <property type="entry name" value="DNA-BINDING PROTEIN HU"/>
    <property type="match status" value="1"/>
</dbReference>
<keyword evidence="8" id="KW-1185">Reference proteome</keyword>
<evidence type="ECO:0000256" key="1">
    <source>
        <dbReference type="ARBA" id="ARBA00003819"/>
    </source>
</evidence>
<comment type="similarity">
    <text evidence="2 6">Belongs to the bacterial histone-like protein family.</text>
</comment>
<dbReference type="InterPro" id="IPR010992">
    <property type="entry name" value="IHF-like_DNA-bd_dom_sf"/>
</dbReference>
<evidence type="ECO:0000256" key="2">
    <source>
        <dbReference type="ARBA" id="ARBA00010529"/>
    </source>
</evidence>